<dbReference type="SMART" id="SM00418">
    <property type="entry name" value="HTH_ARSR"/>
    <property type="match status" value="1"/>
</dbReference>
<feature type="domain" description="HTH arsR-type" evidence="1">
    <location>
        <begin position="1"/>
        <end position="89"/>
    </location>
</feature>
<protein>
    <submittedName>
        <fullName evidence="2">Transcriptional regulator</fullName>
    </submittedName>
</protein>
<evidence type="ECO:0000313" key="2">
    <source>
        <dbReference type="EMBL" id="GGB00084.1"/>
    </source>
</evidence>
<reference evidence="2" key="2">
    <citation type="submission" date="2020-09" db="EMBL/GenBank/DDBJ databases">
        <authorList>
            <person name="Sun Q."/>
            <person name="Zhou Y."/>
        </authorList>
    </citation>
    <scope>NUCLEOTIDE SEQUENCE</scope>
    <source>
        <strain evidence="2">CGMCC 1.15448</strain>
    </source>
</reference>
<dbReference type="SUPFAM" id="SSF46785">
    <property type="entry name" value="Winged helix' DNA-binding domain"/>
    <property type="match status" value="1"/>
</dbReference>
<dbReference type="RefSeq" id="WP_188931848.1">
    <property type="nucleotide sequence ID" value="NZ_BMJC01000002.1"/>
</dbReference>
<dbReference type="PROSITE" id="PS50987">
    <property type="entry name" value="HTH_ARSR_2"/>
    <property type="match status" value="1"/>
</dbReference>
<dbReference type="GO" id="GO:0010288">
    <property type="term" value="P:response to lead ion"/>
    <property type="evidence" value="ECO:0007669"/>
    <property type="project" value="TreeGrafter"/>
</dbReference>
<dbReference type="InterPro" id="IPR036388">
    <property type="entry name" value="WH-like_DNA-bd_sf"/>
</dbReference>
<evidence type="ECO:0000313" key="3">
    <source>
        <dbReference type="Proteomes" id="UP000607559"/>
    </source>
</evidence>
<dbReference type="GO" id="GO:0003700">
    <property type="term" value="F:DNA-binding transcription factor activity"/>
    <property type="evidence" value="ECO:0007669"/>
    <property type="project" value="InterPro"/>
</dbReference>
<gene>
    <name evidence="2" type="ORF">GCM10011511_24240</name>
</gene>
<dbReference type="Pfam" id="PF12840">
    <property type="entry name" value="HTH_20"/>
    <property type="match status" value="1"/>
</dbReference>
<dbReference type="CDD" id="cd00090">
    <property type="entry name" value="HTH_ARSR"/>
    <property type="match status" value="1"/>
</dbReference>
<dbReference type="GO" id="GO:0097063">
    <property type="term" value="F:cadmium ion sensor activity"/>
    <property type="evidence" value="ECO:0007669"/>
    <property type="project" value="TreeGrafter"/>
</dbReference>
<name>A0A8J2UDC8_9BACT</name>
<dbReference type="GO" id="GO:0003677">
    <property type="term" value="F:DNA binding"/>
    <property type="evidence" value="ECO:0007669"/>
    <property type="project" value="TreeGrafter"/>
</dbReference>
<reference evidence="2" key="1">
    <citation type="journal article" date="2014" name="Int. J. Syst. Evol. Microbiol.">
        <title>Complete genome sequence of Corynebacterium casei LMG S-19264T (=DSM 44701T), isolated from a smear-ripened cheese.</title>
        <authorList>
            <consortium name="US DOE Joint Genome Institute (JGI-PGF)"/>
            <person name="Walter F."/>
            <person name="Albersmeier A."/>
            <person name="Kalinowski J."/>
            <person name="Ruckert C."/>
        </authorList>
    </citation>
    <scope>NUCLEOTIDE SEQUENCE</scope>
    <source>
        <strain evidence="2">CGMCC 1.15448</strain>
    </source>
</reference>
<proteinExistence type="predicted"/>
<comment type="caution">
    <text evidence="2">The sequence shown here is derived from an EMBL/GenBank/DDBJ whole genome shotgun (WGS) entry which is preliminary data.</text>
</comment>
<accession>A0A8J2UDC8</accession>
<dbReference type="InterPro" id="IPR011991">
    <property type="entry name" value="ArsR-like_HTH"/>
</dbReference>
<dbReference type="InterPro" id="IPR036390">
    <property type="entry name" value="WH_DNA-bd_sf"/>
</dbReference>
<dbReference type="PANTHER" id="PTHR39168">
    <property type="entry name" value="TRANSCRIPTIONAL REGULATOR-RELATED"/>
    <property type="match status" value="1"/>
</dbReference>
<organism evidence="2 3">
    <name type="scientific">Puia dinghuensis</name>
    <dbReference type="NCBI Taxonomy" id="1792502"/>
    <lineage>
        <taxon>Bacteria</taxon>
        <taxon>Pseudomonadati</taxon>
        <taxon>Bacteroidota</taxon>
        <taxon>Chitinophagia</taxon>
        <taxon>Chitinophagales</taxon>
        <taxon>Chitinophagaceae</taxon>
        <taxon>Puia</taxon>
    </lineage>
</organism>
<keyword evidence="3" id="KW-1185">Reference proteome</keyword>
<dbReference type="InterPro" id="IPR052543">
    <property type="entry name" value="HTH_Metal-responsive_Reg"/>
</dbReference>
<dbReference type="Proteomes" id="UP000607559">
    <property type="component" value="Unassembled WGS sequence"/>
</dbReference>
<dbReference type="PANTHER" id="PTHR39168:SF1">
    <property type="entry name" value="TRANSCRIPTIONAL REGULATORY PROTEIN"/>
    <property type="match status" value="1"/>
</dbReference>
<evidence type="ECO:0000259" key="1">
    <source>
        <dbReference type="PROSITE" id="PS50987"/>
    </source>
</evidence>
<dbReference type="GO" id="GO:0032791">
    <property type="term" value="F:lead ion binding"/>
    <property type="evidence" value="ECO:0007669"/>
    <property type="project" value="TreeGrafter"/>
</dbReference>
<dbReference type="EMBL" id="BMJC01000002">
    <property type="protein sequence ID" value="GGB00084.1"/>
    <property type="molecule type" value="Genomic_DNA"/>
</dbReference>
<dbReference type="Gene3D" id="1.10.10.10">
    <property type="entry name" value="Winged helix-like DNA-binding domain superfamily/Winged helix DNA-binding domain"/>
    <property type="match status" value="1"/>
</dbReference>
<sequence>MLNYIAQLIGDPIRANILWTLLDGRAYTASELAAAVDTSAPNCSMHLAKLIKADLLTVEAQGRHRYYTFSRPEVAYAVEALAALLPAGNRDAVEKDDPPIRICRSCYDHLAGRIGVQVAEALVQQKLLVQENKQFLLTPKGTRWFNEKGIDTAALQRQRRNFSRTCIDWTERRPHLAGSLGAALLRLMLDENWLRKKANSRAMAVTAKGQKALYQLFGVVS</sequence>
<dbReference type="GO" id="GO:0046686">
    <property type="term" value="P:response to cadmium ion"/>
    <property type="evidence" value="ECO:0007669"/>
    <property type="project" value="TreeGrafter"/>
</dbReference>
<dbReference type="AlphaFoldDB" id="A0A8J2UDC8"/>
<dbReference type="NCBIfam" id="NF033788">
    <property type="entry name" value="HTH_metalloreg"/>
    <property type="match status" value="1"/>
</dbReference>
<dbReference type="InterPro" id="IPR001845">
    <property type="entry name" value="HTH_ArsR_DNA-bd_dom"/>
</dbReference>